<dbReference type="EMBL" id="CM044702">
    <property type="protein sequence ID" value="KAI5676819.1"/>
    <property type="molecule type" value="Genomic_DNA"/>
</dbReference>
<comment type="caution">
    <text evidence="1">The sequence shown here is derived from an EMBL/GenBank/DDBJ whole genome shotgun (WGS) entry which is preliminary data.</text>
</comment>
<evidence type="ECO:0000313" key="2">
    <source>
        <dbReference type="Proteomes" id="UP001060085"/>
    </source>
</evidence>
<gene>
    <name evidence="1" type="ORF">M9H77_07769</name>
</gene>
<reference evidence="2" key="1">
    <citation type="journal article" date="2023" name="Nat. Plants">
        <title>Single-cell RNA sequencing provides a high-resolution roadmap for understanding the multicellular compartmentation of specialized metabolism.</title>
        <authorList>
            <person name="Sun S."/>
            <person name="Shen X."/>
            <person name="Li Y."/>
            <person name="Li Y."/>
            <person name="Wang S."/>
            <person name="Li R."/>
            <person name="Zhang H."/>
            <person name="Shen G."/>
            <person name="Guo B."/>
            <person name="Wei J."/>
            <person name="Xu J."/>
            <person name="St-Pierre B."/>
            <person name="Chen S."/>
            <person name="Sun C."/>
        </authorList>
    </citation>
    <scope>NUCLEOTIDE SEQUENCE [LARGE SCALE GENOMIC DNA]</scope>
</reference>
<proteinExistence type="predicted"/>
<name>A0ACC0BVV4_CATRO</name>
<accession>A0ACC0BVV4</accession>
<keyword evidence="2" id="KW-1185">Reference proteome</keyword>
<sequence length="163" mass="18539">MMMRFHENSSSKLRSLSESGHISIASTPKFKETCNAIVRLHGQSPYPKTRSSEPSSGISYQNQQKNIRALNYQTTTLPYHWSKQATDSWGTYQVCPWTNLSFKPLLALRKSAVPSQSMMWCPRKPIGPLPPRSTPLFKWIHSSESETSMPSEEALIRETSHVQ</sequence>
<protein>
    <submittedName>
        <fullName evidence="1">Uncharacterized protein</fullName>
    </submittedName>
</protein>
<evidence type="ECO:0000313" key="1">
    <source>
        <dbReference type="EMBL" id="KAI5676819.1"/>
    </source>
</evidence>
<dbReference type="Proteomes" id="UP001060085">
    <property type="component" value="Linkage Group LG02"/>
</dbReference>
<organism evidence="1 2">
    <name type="scientific">Catharanthus roseus</name>
    <name type="common">Madagascar periwinkle</name>
    <name type="synonym">Vinca rosea</name>
    <dbReference type="NCBI Taxonomy" id="4058"/>
    <lineage>
        <taxon>Eukaryota</taxon>
        <taxon>Viridiplantae</taxon>
        <taxon>Streptophyta</taxon>
        <taxon>Embryophyta</taxon>
        <taxon>Tracheophyta</taxon>
        <taxon>Spermatophyta</taxon>
        <taxon>Magnoliopsida</taxon>
        <taxon>eudicotyledons</taxon>
        <taxon>Gunneridae</taxon>
        <taxon>Pentapetalae</taxon>
        <taxon>asterids</taxon>
        <taxon>lamiids</taxon>
        <taxon>Gentianales</taxon>
        <taxon>Apocynaceae</taxon>
        <taxon>Rauvolfioideae</taxon>
        <taxon>Vinceae</taxon>
        <taxon>Catharanthinae</taxon>
        <taxon>Catharanthus</taxon>
    </lineage>
</organism>